<dbReference type="SUPFAM" id="SSF56672">
    <property type="entry name" value="DNA/RNA polymerases"/>
    <property type="match status" value="1"/>
</dbReference>
<feature type="domain" description="Reverse transcriptase" evidence="5">
    <location>
        <begin position="1"/>
        <end position="90"/>
    </location>
</feature>
<keyword evidence="3" id="KW-0511">Multifunctional enzyme</keyword>
<dbReference type="AlphaFoldDB" id="A0AAW0NB88"/>
<gene>
    <name evidence="7" type="ORF">WMY93_026823</name>
</gene>
<dbReference type="CDD" id="cd01647">
    <property type="entry name" value="RT_LTR"/>
    <property type="match status" value="1"/>
</dbReference>
<evidence type="ECO:0000313" key="8">
    <source>
        <dbReference type="Proteomes" id="UP001460270"/>
    </source>
</evidence>
<dbReference type="PANTHER" id="PTHR37984:SF5">
    <property type="entry name" value="PROTEIN NYNRIN-LIKE"/>
    <property type="match status" value="1"/>
</dbReference>
<dbReference type="PROSITE" id="PS50878">
    <property type="entry name" value="RT_POL"/>
    <property type="match status" value="1"/>
</dbReference>
<evidence type="ECO:0000256" key="1">
    <source>
        <dbReference type="ARBA" id="ARBA00010879"/>
    </source>
</evidence>
<feature type="region of interest" description="Disordered" evidence="4">
    <location>
        <begin position="686"/>
        <end position="766"/>
    </location>
</feature>
<feature type="compositionally biased region" description="Polar residues" evidence="4">
    <location>
        <begin position="726"/>
        <end position="735"/>
    </location>
</feature>
<feature type="domain" description="Integrase catalytic" evidence="6">
    <location>
        <begin position="429"/>
        <end position="543"/>
    </location>
</feature>
<comment type="caution">
    <text evidence="7">The sequence shown here is derived from an EMBL/GenBank/DDBJ whole genome shotgun (WGS) entry which is preliminary data.</text>
</comment>
<proteinExistence type="inferred from homology"/>
<dbReference type="Pfam" id="PF00078">
    <property type="entry name" value="RVT_1"/>
    <property type="match status" value="1"/>
</dbReference>
<dbReference type="CDD" id="cd09274">
    <property type="entry name" value="RNase_HI_RT_Ty3"/>
    <property type="match status" value="1"/>
</dbReference>
<dbReference type="Pfam" id="PF17919">
    <property type="entry name" value="RT_RNaseH_2"/>
    <property type="match status" value="1"/>
</dbReference>
<dbReference type="PROSITE" id="PS50994">
    <property type="entry name" value="INTEGRASE"/>
    <property type="match status" value="1"/>
</dbReference>
<dbReference type="Proteomes" id="UP001460270">
    <property type="component" value="Unassembled WGS sequence"/>
</dbReference>
<dbReference type="InterPro" id="IPR012337">
    <property type="entry name" value="RNaseH-like_sf"/>
</dbReference>
<organism evidence="7 8">
    <name type="scientific">Mugilogobius chulae</name>
    <name type="common">yellowstripe goby</name>
    <dbReference type="NCBI Taxonomy" id="88201"/>
    <lineage>
        <taxon>Eukaryota</taxon>
        <taxon>Metazoa</taxon>
        <taxon>Chordata</taxon>
        <taxon>Craniata</taxon>
        <taxon>Vertebrata</taxon>
        <taxon>Euteleostomi</taxon>
        <taxon>Actinopterygii</taxon>
        <taxon>Neopterygii</taxon>
        <taxon>Teleostei</taxon>
        <taxon>Neoteleostei</taxon>
        <taxon>Acanthomorphata</taxon>
        <taxon>Gobiaria</taxon>
        <taxon>Gobiiformes</taxon>
        <taxon>Gobioidei</taxon>
        <taxon>Gobiidae</taxon>
        <taxon>Gobionellinae</taxon>
        <taxon>Mugilogobius</taxon>
    </lineage>
</organism>
<dbReference type="EC" id="3.1.26.4" evidence="2"/>
<dbReference type="Gene3D" id="3.30.70.270">
    <property type="match status" value="2"/>
</dbReference>
<dbReference type="GO" id="GO:0004523">
    <property type="term" value="F:RNA-DNA hybrid ribonuclease activity"/>
    <property type="evidence" value="ECO:0007669"/>
    <property type="project" value="UniProtKB-EC"/>
</dbReference>
<protein>
    <recommendedName>
        <fullName evidence="2">ribonuclease H</fullName>
        <ecNumber evidence="2">3.1.26.4</ecNumber>
    </recommendedName>
</protein>
<name>A0AAW0NB88_9GOBI</name>
<dbReference type="InterPro" id="IPR050951">
    <property type="entry name" value="Retrovirus_Pol_polyprotein"/>
</dbReference>
<evidence type="ECO:0000256" key="2">
    <source>
        <dbReference type="ARBA" id="ARBA00012180"/>
    </source>
</evidence>
<evidence type="ECO:0000313" key="7">
    <source>
        <dbReference type="EMBL" id="KAK7887202.1"/>
    </source>
</evidence>
<reference evidence="8" key="1">
    <citation type="submission" date="2024-04" db="EMBL/GenBank/DDBJ databases">
        <title>Salinicola lusitanus LLJ914,a marine bacterium isolated from the Okinawa Trough.</title>
        <authorList>
            <person name="Li J."/>
        </authorList>
    </citation>
    <scope>NUCLEOTIDE SEQUENCE [LARGE SCALE GENOMIC DNA]</scope>
</reference>
<comment type="similarity">
    <text evidence="1">Belongs to the beta type-B retroviral polymerase family. HERV class-II K(HML-2) pol subfamily.</text>
</comment>
<evidence type="ECO:0000259" key="5">
    <source>
        <dbReference type="PROSITE" id="PS50878"/>
    </source>
</evidence>
<dbReference type="InterPro" id="IPR041577">
    <property type="entry name" value="RT_RNaseH_2"/>
</dbReference>
<dbReference type="InterPro" id="IPR001584">
    <property type="entry name" value="Integrase_cat-core"/>
</dbReference>
<evidence type="ECO:0000259" key="6">
    <source>
        <dbReference type="PROSITE" id="PS50994"/>
    </source>
</evidence>
<dbReference type="InterPro" id="IPR043128">
    <property type="entry name" value="Rev_trsase/Diguanyl_cyclase"/>
</dbReference>
<dbReference type="PANTHER" id="PTHR37984">
    <property type="entry name" value="PROTEIN CBG26694"/>
    <property type="match status" value="1"/>
</dbReference>
<dbReference type="SUPFAM" id="SSF53098">
    <property type="entry name" value="Ribonuclease H-like"/>
    <property type="match status" value="1"/>
</dbReference>
<dbReference type="EMBL" id="JBBPFD010000019">
    <property type="protein sequence ID" value="KAK7887202.1"/>
    <property type="molecule type" value="Genomic_DNA"/>
</dbReference>
<dbReference type="Pfam" id="PF00665">
    <property type="entry name" value="rve"/>
    <property type="match status" value="1"/>
</dbReference>
<dbReference type="GO" id="GO:0015074">
    <property type="term" value="P:DNA integration"/>
    <property type="evidence" value="ECO:0007669"/>
    <property type="project" value="InterPro"/>
</dbReference>
<evidence type="ECO:0000256" key="3">
    <source>
        <dbReference type="ARBA" id="ARBA00023268"/>
    </source>
</evidence>
<evidence type="ECO:0000256" key="4">
    <source>
        <dbReference type="SAM" id="MobiDB-lite"/>
    </source>
</evidence>
<dbReference type="InterPro" id="IPR000477">
    <property type="entry name" value="RT_dom"/>
</dbReference>
<dbReference type="GO" id="GO:0003676">
    <property type="term" value="F:nucleic acid binding"/>
    <property type="evidence" value="ECO:0007669"/>
    <property type="project" value="InterPro"/>
</dbReference>
<dbReference type="Gene3D" id="3.30.420.10">
    <property type="entry name" value="Ribonuclease H-like superfamily/Ribonuclease H"/>
    <property type="match status" value="1"/>
</dbReference>
<dbReference type="InterPro" id="IPR036397">
    <property type="entry name" value="RNaseH_sf"/>
</dbReference>
<sequence>MGLYEFTRMPFGLSNAPATFQRLMHTCLGDQNLQSVLIYLDDVIIYSPDFDSHLAHLDSVLEKLERHGLKLKPDKCHFLRNEVQYLGHRVSAAGISPDPEKIKCVKEWPIPQTVKQLQSFLGLAGYYRRFVRDFAKIANPLNRLLTGISPKNSKCSGRQLLTWDETCTSAFETLKNALTSAPILAYADFNMPFVLYTDASSRGLGAVLCQVQDGKERVIAFASRTLSPSERNDQNYSSFKLEFLALTWAVTKKFAEYLYCAPFVVYTDNNPLVHLNSAKLGSLEQRWAARLASFQFDIKYKPGRTNQSADALSRFPPDIPTMDSEEAREGLEIPSFTHVGANIARAMCIGVGGQLDRNKEIGMAIFPERTRVQWQNLQNDDPVLAKVAMYVHRGYSPNRQEQLNESKETLQILRHWDRLMLIEGVLHRKRYDPKEMDSIFQILLPEGHPEDVYHNVLVMVDHFTKFGWAVPTKDQTATTTAKVLFSKVVQQFGAPKRLLSDQGPNFESHLFKELCNLYGISKSHTTPYHPAGNGACERLNRTLLGLLGTLGEERRNWHEHLPELMQDRLLGLSENVSCLSVENWVTCHQKRLHFALEKARKQKDTEMARQKVYHDRQSAPSILQSGQKVLLQDTRAKGRGKLANKWEETPYLVVKQPDPNLPVYVIQQEGSSYEKVVHGNLLRPLTPTRPSYSEPHLNCIPESRNQQGGPQPNTGPPWVGFWVPTDANTRGNPGPTTDPRAYQEAAEPRRSTRATRGVPPQRYKEV</sequence>
<dbReference type="FunFam" id="3.30.70.270:FF:000003">
    <property type="entry name" value="Transposon Ty3-G Gag-Pol polyprotein"/>
    <property type="match status" value="1"/>
</dbReference>
<keyword evidence="8" id="KW-1185">Reference proteome</keyword>
<dbReference type="FunFam" id="3.10.20.370:FF:000001">
    <property type="entry name" value="Retrovirus-related Pol polyprotein from transposon 17.6-like protein"/>
    <property type="match status" value="1"/>
</dbReference>
<dbReference type="FunFam" id="3.30.70.270:FF:000020">
    <property type="entry name" value="Transposon Tf2-6 polyprotein-like Protein"/>
    <property type="match status" value="1"/>
</dbReference>
<dbReference type="InterPro" id="IPR043502">
    <property type="entry name" value="DNA/RNA_pol_sf"/>
</dbReference>
<accession>A0AAW0NB88</accession>